<keyword evidence="5" id="KW-1185">Reference proteome</keyword>
<dbReference type="RefSeq" id="WP_105482927.1">
    <property type="nucleotide sequence ID" value="NZ_NIGF01000004.1"/>
</dbReference>
<evidence type="ECO:0000259" key="3">
    <source>
        <dbReference type="PROSITE" id="PS51186"/>
    </source>
</evidence>
<accession>A0A2S8SUS0</accession>
<proteinExistence type="predicted"/>
<name>A0A2S8SUS0_9BACT</name>
<protein>
    <submittedName>
        <fullName evidence="4">Ribosomal protein S18 acetylase RimI</fullName>
    </submittedName>
</protein>
<gene>
    <name evidence="4" type="ORF">B1R32_10441</name>
</gene>
<sequence length="170" mass="19118">MVFPFSLTAQGAVRVARAADLPHLEWHGGADLRSFYEATWQSHQSGESTLLVADLGGFPIGQIVVLWRGKPSHPHFPDLQSLRVHPAFRGLGVGSRLIEAAEKLCAERDYSKVGLSVGLDNPRARQLYEKLGYQSQEIIYDEEWSYLDQNGREIHVVERVLDLAKPLRNE</sequence>
<dbReference type="CDD" id="cd04301">
    <property type="entry name" value="NAT_SF"/>
    <property type="match status" value="1"/>
</dbReference>
<keyword evidence="2" id="KW-0012">Acyltransferase</keyword>
<evidence type="ECO:0000256" key="2">
    <source>
        <dbReference type="ARBA" id="ARBA00023315"/>
    </source>
</evidence>
<dbReference type="GO" id="GO:0005840">
    <property type="term" value="C:ribosome"/>
    <property type="evidence" value="ECO:0007669"/>
    <property type="project" value="UniProtKB-KW"/>
</dbReference>
<evidence type="ECO:0000313" key="5">
    <source>
        <dbReference type="Proteomes" id="UP000237684"/>
    </source>
</evidence>
<dbReference type="Pfam" id="PF00583">
    <property type="entry name" value="Acetyltransf_1"/>
    <property type="match status" value="1"/>
</dbReference>
<evidence type="ECO:0000256" key="1">
    <source>
        <dbReference type="ARBA" id="ARBA00022679"/>
    </source>
</evidence>
<comment type="caution">
    <text evidence="4">The sequence shown here is derived from an EMBL/GenBank/DDBJ whole genome shotgun (WGS) entry which is preliminary data.</text>
</comment>
<dbReference type="PROSITE" id="PS51186">
    <property type="entry name" value="GNAT"/>
    <property type="match status" value="1"/>
</dbReference>
<dbReference type="Proteomes" id="UP000237684">
    <property type="component" value="Unassembled WGS sequence"/>
</dbReference>
<dbReference type="SUPFAM" id="SSF55729">
    <property type="entry name" value="Acyl-CoA N-acyltransferases (Nat)"/>
    <property type="match status" value="1"/>
</dbReference>
<dbReference type="AlphaFoldDB" id="A0A2S8SUS0"/>
<reference evidence="4 5" key="1">
    <citation type="journal article" date="2018" name="Syst. Appl. Microbiol.">
        <title>Abditibacterium utsteinense sp. nov., the first cultivated member of candidate phylum FBP, isolated from ice-free Antarctic soil samples.</title>
        <authorList>
            <person name="Tahon G."/>
            <person name="Tytgat B."/>
            <person name="Lebbe L."/>
            <person name="Carlier A."/>
            <person name="Willems A."/>
        </authorList>
    </citation>
    <scope>NUCLEOTIDE SEQUENCE [LARGE SCALE GENOMIC DNA]</scope>
    <source>
        <strain evidence="4 5">LMG 29911</strain>
    </source>
</reference>
<keyword evidence="1" id="KW-0808">Transferase</keyword>
<dbReference type="PANTHER" id="PTHR43877">
    <property type="entry name" value="AMINOALKYLPHOSPHONATE N-ACETYLTRANSFERASE-RELATED-RELATED"/>
    <property type="match status" value="1"/>
</dbReference>
<dbReference type="Gene3D" id="3.40.630.30">
    <property type="match status" value="1"/>
</dbReference>
<dbReference type="InterPro" id="IPR016181">
    <property type="entry name" value="Acyl_CoA_acyltransferase"/>
</dbReference>
<keyword evidence="4" id="KW-0687">Ribonucleoprotein</keyword>
<feature type="domain" description="N-acetyltransferase" evidence="3">
    <location>
        <begin position="11"/>
        <end position="168"/>
    </location>
</feature>
<dbReference type="InterPro" id="IPR050832">
    <property type="entry name" value="Bact_Acetyltransf"/>
</dbReference>
<dbReference type="GO" id="GO:0016747">
    <property type="term" value="F:acyltransferase activity, transferring groups other than amino-acyl groups"/>
    <property type="evidence" value="ECO:0007669"/>
    <property type="project" value="InterPro"/>
</dbReference>
<dbReference type="InParanoid" id="A0A2S8SUS0"/>
<organism evidence="4 5">
    <name type="scientific">Abditibacterium utsteinense</name>
    <dbReference type="NCBI Taxonomy" id="1960156"/>
    <lineage>
        <taxon>Bacteria</taxon>
        <taxon>Pseudomonadati</taxon>
        <taxon>Abditibacteriota</taxon>
        <taxon>Abditibacteriia</taxon>
        <taxon>Abditibacteriales</taxon>
        <taxon>Abditibacteriaceae</taxon>
        <taxon>Abditibacterium</taxon>
    </lineage>
</organism>
<evidence type="ECO:0000313" key="4">
    <source>
        <dbReference type="EMBL" id="PQV64548.1"/>
    </source>
</evidence>
<dbReference type="InterPro" id="IPR000182">
    <property type="entry name" value="GNAT_dom"/>
</dbReference>
<keyword evidence="4" id="KW-0689">Ribosomal protein</keyword>
<dbReference type="OrthoDB" id="9795206at2"/>
<dbReference type="EMBL" id="NIGF01000004">
    <property type="protein sequence ID" value="PQV64548.1"/>
    <property type="molecule type" value="Genomic_DNA"/>
</dbReference>